<dbReference type="AlphaFoldDB" id="A0A8B6MA42"/>
<dbReference type="EMBL" id="CABFMQ020000109">
    <property type="protein sequence ID" value="VTZ51752.1"/>
    <property type="molecule type" value="Genomic_DNA"/>
</dbReference>
<proteinExistence type="predicted"/>
<dbReference type="Proteomes" id="UP000485880">
    <property type="component" value="Unassembled WGS sequence"/>
</dbReference>
<comment type="caution">
    <text evidence="1">The sequence shown here is derived from an EMBL/GenBank/DDBJ whole genome shotgun (WGS) entry which is preliminary data.</text>
</comment>
<evidence type="ECO:0000313" key="2">
    <source>
        <dbReference type="Proteomes" id="UP000485880"/>
    </source>
</evidence>
<organism evidence="1 2">
    <name type="scientific">Methylocella tundrae</name>
    <dbReference type="NCBI Taxonomy" id="227605"/>
    <lineage>
        <taxon>Bacteria</taxon>
        <taxon>Pseudomonadati</taxon>
        <taxon>Pseudomonadota</taxon>
        <taxon>Alphaproteobacteria</taxon>
        <taxon>Hyphomicrobiales</taxon>
        <taxon>Beijerinckiaceae</taxon>
        <taxon>Methylocella</taxon>
    </lineage>
</organism>
<keyword evidence="2" id="KW-1185">Reference proteome</keyword>
<evidence type="ECO:0000313" key="1">
    <source>
        <dbReference type="EMBL" id="VTZ51752.1"/>
    </source>
</evidence>
<name>A0A8B6MA42_METTU</name>
<dbReference type="CDD" id="cd12807">
    <property type="entry name" value="Esterase_713"/>
    <property type="match status" value="1"/>
</dbReference>
<dbReference type="Gene3D" id="3.40.50.1820">
    <property type="entry name" value="alpha/beta hydrolase"/>
    <property type="match status" value="1"/>
</dbReference>
<reference evidence="1 2" key="1">
    <citation type="submission" date="2019-05" db="EMBL/GenBank/DDBJ databases">
        <authorList>
            <person name="Farhan Ul Haque M."/>
        </authorList>
    </citation>
    <scope>NUCLEOTIDE SEQUENCE [LARGE SCALE GENOMIC DNA]</scope>
    <source>
        <strain evidence="1">2</strain>
    </source>
</reference>
<protein>
    <submittedName>
        <fullName evidence="1">Uncharacterized protein</fullName>
    </submittedName>
</protein>
<gene>
    <name evidence="1" type="ORF">MPC4_50060</name>
</gene>
<dbReference type="InterPro" id="IPR029058">
    <property type="entry name" value="AB_hydrolase_fold"/>
</dbReference>
<dbReference type="SUPFAM" id="SSF53474">
    <property type="entry name" value="alpha/beta-Hydrolases"/>
    <property type="match status" value="1"/>
</dbReference>
<accession>A0A8B6MA42</accession>
<sequence length="439" mass="47037">MEDPAPAIITMMCPQMGKPLRESRGRNSMKGIKHAMMAAAALIALGLMSNIAAAQDYSAVNANGTLVLGGYGNFFIPGNLATCPTPPPPATNASVCAGTTNPGLHMINQMYVQFMKPVKEARKMHWPIAIVHGCCLSTKSWQTTPDGRMGWDEYFVRQKFDTYMIDQVGRARSGFDATVYNSLNTGITHCIPTATVQCPQSPNILIASDQFAWNVFRWGTAPCTTSPCSTNTTPHPGIRFPMQTVGVGTGSNLQFYNMVIPDLNNATLSGAPSPADPAGFYNTPAQMAELARELGGAILMGHSESSSFPTRAALQPASGCYPWTTAAACKVKAIVQLETGCFANLTPAEINTLAHIPILIEYGDFSAVPQPAAPCPTEIQQITAAGGDIKFAWLPALKPNSLYRRSPGPITGNEHMVMLDTNNLQIAQIIIDWLSSRGL</sequence>